<dbReference type="Proteomes" id="UP000236003">
    <property type="component" value="Unassembled WGS sequence"/>
</dbReference>
<sequence>MRLADSLWTEWTIALRFLLDNRMQSLLIIFGIAVGSAVIVFITALITGLQANVVERTLGTQAHIRILPPDEVNRTLPVDDGSWSLVLESPRAQRLRSIINWQDVRDVLDQDSQILAVSPVISGPAIARRGVARASVALLGIDPQRYQRIIPLSRDLIAGQLVVGAGNAVIGKELARDLGLGIGDKLRLDAGEGRETVVDIAGIFELGVRELDARYVYLDLKQAQTLLDLPGGVTVIDTTVAEIFEADQVATRLARLTGLRAESWMETNGQLLNALSSQSMTTEMIRVFVGISVAFGIASVLAVSVVQRTREIGILRAMGSPRGQILRVFLLQGGLLGLLGSACGGGVGWGLVQVFNIAGPRLFDIPVDPTLVPLAMLIATITGVLAAAMPARRAARYDPAVAIRYV</sequence>
<comment type="caution">
    <text evidence="10">The sequence shown here is derived from an EMBL/GenBank/DDBJ whole genome shotgun (WGS) entry which is preliminary data.</text>
</comment>
<evidence type="ECO:0000256" key="1">
    <source>
        <dbReference type="ARBA" id="ARBA00004651"/>
    </source>
</evidence>
<evidence type="ECO:0000256" key="5">
    <source>
        <dbReference type="ARBA" id="ARBA00022989"/>
    </source>
</evidence>
<feature type="domain" description="MacB-like periplasmic core" evidence="9">
    <location>
        <begin position="25"/>
        <end position="254"/>
    </location>
</feature>
<reference evidence="12 13" key="1">
    <citation type="submission" date="2018-01" db="EMBL/GenBank/DDBJ databases">
        <title>Denitrification phenotypes of diverse strains of Pseudomonas stutzeri.</title>
        <authorList>
            <person name="Milligan D.A."/>
            <person name="Bergaust L."/>
            <person name="Bakken L.R."/>
            <person name="Frostegard A."/>
        </authorList>
    </citation>
    <scope>NUCLEOTIDE SEQUENCE [LARGE SCALE GENOMIC DNA]</scope>
    <source>
        <strain evidence="11 13">24a13</strain>
        <strain evidence="10 12">CCUG 44592</strain>
    </source>
</reference>
<evidence type="ECO:0000313" key="12">
    <source>
        <dbReference type="Proteomes" id="UP000236003"/>
    </source>
</evidence>
<accession>A0A2N8RK10</accession>
<keyword evidence="5 7" id="KW-1133">Transmembrane helix</keyword>
<gene>
    <name evidence="11" type="ORF">CXK91_16590</name>
    <name evidence="10" type="ORF">CXK99_01340</name>
</gene>
<feature type="transmembrane region" description="Helical" evidence="7">
    <location>
        <begin position="371"/>
        <end position="389"/>
    </location>
</feature>
<protein>
    <submittedName>
        <fullName evidence="10">ABC transporter permease</fullName>
    </submittedName>
</protein>
<feature type="transmembrane region" description="Helical" evidence="7">
    <location>
        <begin position="328"/>
        <end position="351"/>
    </location>
</feature>
<keyword evidence="3" id="KW-1003">Cell membrane</keyword>
<dbReference type="Pfam" id="PF02687">
    <property type="entry name" value="FtsX"/>
    <property type="match status" value="1"/>
</dbReference>
<dbReference type="OrthoDB" id="9770036at2"/>
<evidence type="ECO:0000256" key="7">
    <source>
        <dbReference type="SAM" id="Phobius"/>
    </source>
</evidence>
<feature type="domain" description="ABC3 transporter permease C-terminal" evidence="8">
    <location>
        <begin position="287"/>
        <end position="399"/>
    </location>
</feature>
<keyword evidence="4 7" id="KW-0812">Transmembrane</keyword>
<evidence type="ECO:0000259" key="8">
    <source>
        <dbReference type="Pfam" id="PF02687"/>
    </source>
</evidence>
<evidence type="ECO:0000313" key="11">
    <source>
        <dbReference type="EMBL" id="POH81610.1"/>
    </source>
</evidence>
<comment type="similarity">
    <text evidence="2">Belongs to the ABC-4 integral membrane protein family. LolC/E subfamily.</text>
</comment>
<comment type="subcellular location">
    <subcellularLocation>
        <location evidence="1">Cell membrane</location>
        <topology evidence="1">Multi-pass membrane protein</topology>
    </subcellularLocation>
</comment>
<evidence type="ECO:0000259" key="9">
    <source>
        <dbReference type="Pfam" id="PF12704"/>
    </source>
</evidence>
<dbReference type="AlphaFoldDB" id="A0A2N8RK10"/>
<evidence type="ECO:0000256" key="4">
    <source>
        <dbReference type="ARBA" id="ARBA00022692"/>
    </source>
</evidence>
<evidence type="ECO:0000313" key="13">
    <source>
        <dbReference type="Proteomes" id="UP000237068"/>
    </source>
</evidence>
<feature type="transmembrane region" description="Helical" evidence="7">
    <location>
        <begin position="26"/>
        <end position="49"/>
    </location>
</feature>
<dbReference type="GO" id="GO:0044874">
    <property type="term" value="P:lipoprotein localization to outer membrane"/>
    <property type="evidence" value="ECO:0007669"/>
    <property type="project" value="TreeGrafter"/>
</dbReference>
<dbReference type="Pfam" id="PF12704">
    <property type="entry name" value="MacB_PCD"/>
    <property type="match status" value="1"/>
</dbReference>
<dbReference type="InterPro" id="IPR003838">
    <property type="entry name" value="ABC3_permease_C"/>
</dbReference>
<evidence type="ECO:0000256" key="2">
    <source>
        <dbReference type="ARBA" id="ARBA00005236"/>
    </source>
</evidence>
<dbReference type="RefSeq" id="WP_003280494.1">
    <property type="nucleotide sequence ID" value="NZ_CP036186.1"/>
</dbReference>
<name>A0A2N8RK10_STUST</name>
<dbReference type="PANTHER" id="PTHR30489:SF0">
    <property type="entry name" value="LIPOPROTEIN-RELEASING SYSTEM TRANSMEMBRANE PROTEIN LOLE"/>
    <property type="match status" value="1"/>
</dbReference>
<organism evidence="10 12">
    <name type="scientific">Stutzerimonas stutzeri</name>
    <name type="common">Pseudomonas stutzeri</name>
    <dbReference type="NCBI Taxonomy" id="316"/>
    <lineage>
        <taxon>Bacteria</taxon>
        <taxon>Pseudomonadati</taxon>
        <taxon>Pseudomonadota</taxon>
        <taxon>Gammaproteobacteria</taxon>
        <taxon>Pseudomonadales</taxon>
        <taxon>Pseudomonadaceae</taxon>
        <taxon>Stutzerimonas</taxon>
    </lineage>
</organism>
<dbReference type="EMBL" id="POUM01000001">
    <property type="protein sequence ID" value="PNF61410.1"/>
    <property type="molecule type" value="Genomic_DNA"/>
</dbReference>
<dbReference type="EMBL" id="PPXG01000007">
    <property type="protein sequence ID" value="POH81610.1"/>
    <property type="molecule type" value="Genomic_DNA"/>
</dbReference>
<keyword evidence="6 7" id="KW-0472">Membrane</keyword>
<dbReference type="GO" id="GO:0098797">
    <property type="term" value="C:plasma membrane protein complex"/>
    <property type="evidence" value="ECO:0007669"/>
    <property type="project" value="TreeGrafter"/>
</dbReference>
<dbReference type="InterPro" id="IPR025857">
    <property type="entry name" value="MacB_PCD"/>
</dbReference>
<dbReference type="InterPro" id="IPR051447">
    <property type="entry name" value="Lipoprotein-release_system"/>
</dbReference>
<evidence type="ECO:0000313" key="10">
    <source>
        <dbReference type="EMBL" id="PNF61410.1"/>
    </source>
</evidence>
<proteinExistence type="inferred from homology"/>
<evidence type="ECO:0000256" key="6">
    <source>
        <dbReference type="ARBA" id="ARBA00023136"/>
    </source>
</evidence>
<feature type="transmembrane region" description="Helical" evidence="7">
    <location>
        <begin position="287"/>
        <end position="307"/>
    </location>
</feature>
<dbReference type="PANTHER" id="PTHR30489">
    <property type="entry name" value="LIPOPROTEIN-RELEASING SYSTEM TRANSMEMBRANE PROTEIN LOLE"/>
    <property type="match status" value="1"/>
</dbReference>
<dbReference type="Proteomes" id="UP000237068">
    <property type="component" value="Unassembled WGS sequence"/>
</dbReference>
<evidence type="ECO:0000256" key="3">
    <source>
        <dbReference type="ARBA" id="ARBA00022475"/>
    </source>
</evidence>